<protein>
    <submittedName>
        <fullName evidence="3">Uncharacterized protein</fullName>
    </submittedName>
</protein>
<gene>
    <name evidence="3" type="ORF">A3B40_02990</name>
</gene>
<evidence type="ECO:0000313" key="3">
    <source>
        <dbReference type="EMBL" id="OGK43205.1"/>
    </source>
</evidence>
<keyword evidence="2" id="KW-0472">Membrane</keyword>
<dbReference type="Proteomes" id="UP000178040">
    <property type="component" value="Unassembled WGS sequence"/>
</dbReference>
<name>A0A1F7IIM2_9BACT</name>
<dbReference type="EMBL" id="MGAI01000058">
    <property type="protein sequence ID" value="OGK43205.1"/>
    <property type="molecule type" value="Genomic_DNA"/>
</dbReference>
<comment type="caution">
    <text evidence="3">The sequence shown here is derived from an EMBL/GenBank/DDBJ whole genome shotgun (WGS) entry which is preliminary data.</text>
</comment>
<sequence>MQKIKGKAIVFIQKDKFEYFDESLSRIFYFLFQPTIIHDLELVDKDQLIAKIKFFVESNKIQKAKIIFIIADAITFEKTFPITPNINKDLEIEKFLENIPFEHVSYKVIDGQKDYRVLATNKELFQAIESSFEVLGFNSLAIIPQLSLADPFRLNPSLSADMIKFIFSHLDLLKKQSFTQEEMKPSPQPSSEETPVDAKKSQLPVNKYRLPILLSVFVLSLLLLSIFVYLQYPRKSKATPIPSAATTPYPSPSPEPAIQETPISSPSASPT</sequence>
<evidence type="ECO:0000256" key="1">
    <source>
        <dbReference type="SAM" id="MobiDB-lite"/>
    </source>
</evidence>
<dbReference type="AlphaFoldDB" id="A0A1F7IIM2"/>
<feature type="compositionally biased region" description="Polar residues" evidence="1">
    <location>
        <begin position="261"/>
        <end position="271"/>
    </location>
</feature>
<evidence type="ECO:0000313" key="4">
    <source>
        <dbReference type="Proteomes" id="UP000178040"/>
    </source>
</evidence>
<organism evidence="3 4">
    <name type="scientific">Candidatus Roizmanbacteria bacterium RIFCSPLOWO2_01_FULL_37_16</name>
    <dbReference type="NCBI Taxonomy" id="1802058"/>
    <lineage>
        <taxon>Bacteria</taxon>
        <taxon>Candidatus Roizmaniibacteriota</taxon>
    </lineage>
</organism>
<evidence type="ECO:0000256" key="2">
    <source>
        <dbReference type="SAM" id="Phobius"/>
    </source>
</evidence>
<feature type="region of interest" description="Disordered" evidence="1">
    <location>
        <begin position="238"/>
        <end position="271"/>
    </location>
</feature>
<keyword evidence="2" id="KW-0812">Transmembrane</keyword>
<feature type="transmembrane region" description="Helical" evidence="2">
    <location>
        <begin position="210"/>
        <end position="230"/>
    </location>
</feature>
<proteinExistence type="predicted"/>
<accession>A0A1F7IIM2</accession>
<feature type="compositionally biased region" description="Low complexity" evidence="1">
    <location>
        <begin position="238"/>
        <end position="248"/>
    </location>
</feature>
<feature type="region of interest" description="Disordered" evidence="1">
    <location>
        <begin position="178"/>
        <end position="198"/>
    </location>
</feature>
<keyword evidence="2" id="KW-1133">Transmembrane helix</keyword>
<reference evidence="3 4" key="1">
    <citation type="journal article" date="2016" name="Nat. Commun.">
        <title>Thousands of microbial genomes shed light on interconnected biogeochemical processes in an aquifer system.</title>
        <authorList>
            <person name="Anantharaman K."/>
            <person name="Brown C.T."/>
            <person name="Hug L.A."/>
            <person name="Sharon I."/>
            <person name="Castelle C.J."/>
            <person name="Probst A.J."/>
            <person name="Thomas B.C."/>
            <person name="Singh A."/>
            <person name="Wilkins M.J."/>
            <person name="Karaoz U."/>
            <person name="Brodie E.L."/>
            <person name="Williams K.H."/>
            <person name="Hubbard S.S."/>
            <person name="Banfield J.F."/>
        </authorList>
    </citation>
    <scope>NUCLEOTIDE SEQUENCE [LARGE SCALE GENOMIC DNA]</scope>
</reference>